<reference evidence="2" key="1">
    <citation type="submission" date="2017-09" db="EMBL/GenBank/DDBJ databases">
        <title>Depth-based differentiation of microbial function through sediment-hosted aquifers and enrichment of novel symbionts in the deep terrestrial subsurface.</title>
        <authorList>
            <person name="Probst A.J."/>
            <person name="Ladd B."/>
            <person name="Jarett J.K."/>
            <person name="Geller-Mcgrath D.E."/>
            <person name="Sieber C.M.K."/>
            <person name="Emerson J.B."/>
            <person name="Anantharaman K."/>
            <person name="Thomas B.C."/>
            <person name="Malmstrom R."/>
            <person name="Stieglmeier M."/>
            <person name="Klingl A."/>
            <person name="Woyke T."/>
            <person name="Ryan C.M."/>
            <person name="Banfield J.F."/>
        </authorList>
    </citation>
    <scope>NUCLEOTIDE SEQUENCE [LARGE SCALE GENOMIC DNA]</scope>
</reference>
<proteinExistence type="predicted"/>
<dbReference type="AlphaFoldDB" id="A0A2J0N453"/>
<comment type="caution">
    <text evidence="1">The sequence shown here is derived from an EMBL/GenBank/DDBJ whole genome shotgun (WGS) entry which is preliminary data.</text>
</comment>
<dbReference type="EMBL" id="PFRK01000035">
    <property type="protein sequence ID" value="PJC49326.1"/>
    <property type="molecule type" value="Genomic_DNA"/>
</dbReference>
<feature type="non-terminal residue" evidence="1">
    <location>
        <position position="1"/>
    </location>
</feature>
<organism evidence="1 2">
    <name type="scientific">Candidatus Nomurabacteria bacterium CG_4_9_14_0_2_um_filter_32_10</name>
    <dbReference type="NCBI Taxonomy" id="1974729"/>
    <lineage>
        <taxon>Bacteria</taxon>
        <taxon>Candidatus Nomuraibacteriota</taxon>
    </lineage>
</organism>
<evidence type="ECO:0000313" key="2">
    <source>
        <dbReference type="Proteomes" id="UP000231300"/>
    </source>
</evidence>
<gene>
    <name evidence="1" type="ORF">CO033_02085</name>
</gene>
<name>A0A2J0N453_9BACT</name>
<accession>A0A2J0N453</accession>
<protein>
    <submittedName>
        <fullName evidence="1">Uncharacterized protein</fullName>
    </submittedName>
</protein>
<evidence type="ECO:0000313" key="1">
    <source>
        <dbReference type="EMBL" id="PJC49326.1"/>
    </source>
</evidence>
<dbReference type="Proteomes" id="UP000231300">
    <property type="component" value="Unassembled WGS sequence"/>
</dbReference>
<sequence length="74" mass="9083">KIRKAHKKKIWAIKIYKKNNKKIQTKKRIINAVKCIKFRVDFFIPSSFIIEKKSLIHFYDIRILKISKCFIFRE</sequence>